<dbReference type="FunFam" id="1.20.5.170:FF:000080">
    <property type="entry name" value="Basic leucine zipper transcriptional factor ATF-like 2"/>
    <property type="match status" value="1"/>
</dbReference>
<keyword evidence="7" id="KW-0539">Nucleus</keyword>
<feature type="compositionally biased region" description="Pro residues" evidence="10">
    <location>
        <begin position="170"/>
        <end position="182"/>
    </location>
</feature>
<keyword evidence="3" id="KW-0805">Transcription regulation</keyword>
<evidence type="ECO:0000256" key="10">
    <source>
        <dbReference type="SAM" id="MobiDB-lite"/>
    </source>
</evidence>
<evidence type="ECO:0000313" key="13">
    <source>
        <dbReference type="RefSeq" id="XP_012413107.2"/>
    </source>
</evidence>
<dbReference type="Proteomes" id="UP000248480">
    <property type="component" value="Unplaced"/>
</dbReference>
<dbReference type="PANTHER" id="PTHR23351">
    <property type="entry name" value="FOS TRANSCRIPTION FACTOR-RELATED"/>
    <property type="match status" value="1"/>
</dbReference>
<evidence type="ECO:0000256" key="7">
    <source>
        <dbReference type="ARBA" id="ARBA00023242"/>
    </source>
</evidence>
<dbReference type="GO" id="GO:0000978">
    <property type="term" value="F:RNA polymerase II cis-regulatory region sequence-specific DNA binding"/>
    <property type="evidence" value="ECO:0007669"/>
    <property type="project" value="TreeGrafter"/>
</dbReference>
<dbReference type="KEGG" id="tmu:101342697"/>
<evidence type="ECO:0000259" key="11">
    <source>
        <dbReference type="PROSITE" id="PS50217"/>
    </source>
</evidence>
<keyword evidence="12" id="KW-1185">Reference proteome</keyword>
<feature type="region of interest" description="Disordered" evidence="10">
    <location>
        <begin position="121"/>
        <end position="182"/>
    </location>
</feature>
<dbReference type="SUPFAM" id="SSF57959">
    <property type="entry name" value="Leucine zipper domain"/>
    <property type="match status" value="1"/>
</dbReference>
<evidence type="ECO:0000256" key="4">
    <source>
        <dbReference type="ARBA" id="ARBA00023125"/>
    </source>
</evidence>
<dbReference type="PROSITE" id="PS00036">
    <property type="entry name" value="BZIP_BASIC"/>
    <property type="match status" value="1"/>
</dbReference>
<feature type="compositionally biased region" description="Basic and acidic residues" evidence="10">
    <location>
        <begin position="59"/>
        <end position="70"/>
    </location>
</feature>
<dbReference type="InterPro" id="IPR004827">
    <property type="entry name" value="bZIP"/>
</dbReference>
<evidence type="ECO:0000256" key="3">
    <source>
        <dbReference type="ARBA" id="ARBA00023015"/>
    </source>
</evidence>
<protein>
    <recommendedName>
        <fullName evidence="9">Basic leucine zipper transcriptional factor ATF-like 2</fullName>
    </recommendedName>
</protein>
<dbReference type="Gene3D" id="1.20.5.170">
    <property type="match status" value="1"/>
</dbReference>
<dbReference type="InParanoid" id="A0A2Y9FZ86"/>
<dbReference type="FunCoup" id="A0A2Y9FZ86">
    <property type="interactions" value="529"/>
</dbReference>
<reference evidence="13" key="1">
    <citation type="submission" date="2025-08" db="UniProtKB">
        <authorList>
            <consortium name="RefSeq"/>
        </authorList>
    </citation>
    <scope>IDENTIFICATION</scope>
</reference>
<feature type="domain" description="BZIP" evidence="11">
    <location>
        <begin position="39"/>
        <end position="92"/>
    </location>
</feature>
<organism evidence="12 13">
    <name type="scientific">Trichechus manatus latirostris</name>
    <name type="common">Florida manatee</name>
    <dbReference type="NCBI Taxonomy" id="127582"/>
    <lineage>
        <taxon>Eukaryota</taxon>
        <taxon>Metazoa</taxon>
        <taxon>Chordata</taxon>
        <taxon>Craniata</taxon>
        <taxon>Vertebrata</taxon>
        <taxon>Euteleostomi</taxon>
        <taxon>Mammalia</taxon>
        <taxon>Eutheria</taxon>
        <taxon>Afrotheria</taxon>
        <taxon>Sirenia</taxon>
        <taxon>Trichechidae</taxon>
        <taxon>Trichechus</taxon>
    </lineage>
</organism>
<dbReference type="GO" id="GO:0005634">
    <property type="term" value="C:nucleus"/>
    <property type="evidence" value="ECO:0007669"/>
    <property type="project" value="TreeGrafter"/>
</dbReference>
<dbReference type="STRING" id="127582.A0A2Y9FZ86"/>
<keyword evidence="4" id="KW-0238">DNA-binding</keyword>
<comment type="similarity">
    <text evidence="1">Belongs to the bZIP family.</text>
</comment>
<dbReference type="GeneID" id="101342697"/>
<dbReference type="Pfam" id="PF00170">
    <property type="entry name" value="bZIP_1"/>
    <property type="match status" value="1"/>
</dbReference>
<evidence type="ECO:0000256" key="8">
    <source>
        <dbReference type="ARBA" id="ARBA00064452"/>
    </source>
</evidence>
<keyword evidence="2" id="KW-0221">Differentiation</keyword>
<dbReference type="InterPro" id="IPR046347">
    <property type="entry name" value="bZIP_sf"/>
</dbReference>
<dbReference type="AlphaFoldDB" id="A0A2Y9FZ86"/>
<name>A0A2Y9FZ86_TRIMA</name>
<evidence type="ECO:0000256" key="6">
    <source>
        <dbReference type="ARBA" id="ARBA00023163"/>
    </source>
</evidence>
<dbReference type="PANTHER" id="PTHR23351:SF11">
    <property type="entry name" value="BASIC LEUCINE ZIPPER TRANSCRIPTIONAL FACTOR ATF-LIKE 2"/>
    <property type="match status" value="1"/>
</dbReference>
<evidence type="ECO:0000256" key="5">
    <source>
        <dbReference type="ARBA" id="ARBA00023159"/>
    </source>
</evidence>
<feature type="region of interest" description="Disordered" evidence="10">
    <location>
        <begin position="32"/>
        <end position="70"/>
    </location>
</feature>
<dbReference type="InterPro" id="IPR000837">
    <property type="entry name" value="AP-1"/>
</dbReference>
<dbReference type="SMART" id="SM00338">
    <property type="entry name" value="BRLZ"/>
    <property type="match status" value="1"/>
</dbReference>
<dbReference type="PROSITE" id="PS50217">
    <property type="entry name" value="BZIP"/>
    <property type="match status" value="1"/>
</dbReference>
<keyword evidence="6" id="KW-0804">Transcription</keyword>
<evidence type="ECO:0000256" key="9">
    <source>
        <dbReference type="ARBA" id="ARBA00074031"/>
    </source>
</evidence>
<dbReference type="CTD" id="116071"/>
<keyword evidence="5" id="KW-0010">Activator</keyword>
<comment type="subunit">
    <text evidence="8">Heterodimer; heterodimerizes with JUN family proteins.</text>
</comment>
<accession>A0A2Y9FZ86</accession>
<dbReference type="GO" id="GO:0000981">
    <property type="term" value="F:DNA-binding transcription factor activity, RNA polymerase II-specific"/>
    <property type="evidence" value="ECO:0007669"/>
    <property type="project" value="TreeGrafter"/>
</dbReference>
<sequence>MVLRDAPDPEKASALPDQAMHLCRGDELLARMGPEPEEYQRQLKRKQKNQAAAQRSRQRQIDKADALHQQHESLEKHNHALRKEIQALQAELVWWSRTLRLHERLCPVQCAFLSAPGRPGPHGCVEQPDPFQTPASPPPAQHLSPALQPHDPRGLLASPLPSLSVDPAEVPAPPAQLSPGPVPPLSTACSSLLGASLEFSALLPSPPALTAPLQPLGWEHPTGGKLGSSPHSPLAPWGLPRPQSGEHLPAPALSTANWQGLGVSLRPCRLPAFSLLSSARVHF</sequence>
<dbReference type="RefSeq" id="XP_012413107.2">
    <property type="nucleotide sequence ID" value="XM_012557653.2"/>
</dbReference>
<proteinExistence type="inferred from homology"/>
<evidence type="ECO:0000313" key="12">
    <source>
        <dbReference type="Proteomes" id="UP000248480"/>
    </source>
</evidence>
<dbReference type="CDD" id="cd14701">
    <property type="entry name" value="bZIP_BATF"/>
    <property type="match status" value="1"/>
</dbReference>
<gene>
    <name evidence="13" type="primary">BATF2</name>
</gene>
<dbReference type="GO" id="GO:0030154">
    <property type="term" value="P:cell differentiation"/>
    <property type="evidence" value="ECO:0007669"/>
    <property type="project" value="UniProtKB-KW"/>
</dbReference>
<evidence type="ECO:0000256" key="1">
    <source>
        <dbReference type="ARBA" id="ARBA00007163"/>
    </source>
</evidence>
<evidence type="ECO:0000256" key="2">
    <source>
        <dbReference type="ARBA" id="ARBA00022782"/>
    </source>
</evidence>